<feature type="domain" description="NfeD integral membrane" evidence="7">
    <location>
        <begin position="239"/>
        <end position="354"/>
    </location>
</feature>
<dbReference type="STRING" id="661089.ciss_05230"/>
<dbReference type="AlphaFoldDB" id="A0A1L8D091"/>
<evidence type="ECO:0000313" key="9">
    <source>
        <dbReference type="EMBL" id="GAV24590.1"/>
    </source>
</evidence>
<dbReference type="CDD" id="cd07020">
    <property type="entry name" value="Clp_protease_NfeD_1"/>
    <property type="match status" value="1"/>
</dbReference>
<dbReference type="SUPFAM" id="SSF52096">
    <property type="entry name" value="ClpP/crotonase"/>
    <property type="match status" value="1"/>
</dbReference>
<accession>A0A1L8D091</accession>
<dbReference type="InterPro" id="IPR052165">
    <property type="entry name" value="Membrane_assoc_protease"/>
</dbReference>
<evidence type="ECO:0000256" key="1">
    <source>
        <dbReference type="ARBA" id="ARBA00004141"/>
    </source>
</evidence>
<name>A0A1L8D091_9THEO</name>
<keyword evidence="2 5" id="KW-0812">Transmembrane</keyword>
<feature type="domain" description="NfeD-like C-terminal" evidence="6">
    <location>
        <begin position="371"/>
        <end position="425"/>
    </location>
</feature>
<feature type="transmembrane region" description="Helical" evidence="5">
    <location>
        <begin position="285"/>
        <end position="304"/>
    </location>
</feature>
<keyword evidence="3 5" id="KW-1133">Transmembrane helix</keyword>
<evidence type="ECO:0000259" key="7">
    <source>
        <dbReference type="Pfam" id="PF24961"/>
    </source>
</evidence>
<reference evidence="10" key="1">
    <citation type="submission" date="2016-12" db="EMBL/GenBank/DDBJ databases">
        <title>Draft Genome Sequences od Carboxydothermus pertinax and islandicus, Hydrogenogenic Carboxydotrophic Bacteria.</title>
        <authorList>
            <person name="Fukuyama Y."/>
            <person name="Ohmae K."/>
            <person name="Yoneda Y."/>
            <person name="Yoshida T."/>
            <person name="Sako Y."/>
        </authorList>
    </citation>
    <scope>NUCLEOTIDE SEQUENCE [LARGE SCALE GENOMIC DNA]</scope>
    <source>
        <strain evidence="10">SET</strain>
    </source>
</reference>
<feature type="transmembrane region" description="Helical" evidence="5">
    <location>
        <begin position="309"/>
        <end position="328"/>
    </location>
</feature>
<dbReference type="SUPFAM" id="SSF141322">
    <property type="entry name" value="NfeD domain-like"/>
    <property type="match status" value="1"/>
</dbReference>
<dbReference type="PANTHER" id="PTHR33507">
    <property type="entry name" value="INNER MEMBRANE PROTEIN YBBJ"/>
    <property type="match status" value="1"/>
</dbReference>
<dbReference type="InterPro" id="IPR056738">
    <property type="entry name" value="NfeD1b_N"/>
</dbReference>
<dbReference type="PANTHER" id="PTHR33507:SF4">
    <property type="entry name" value="NODULATION COMPETITIVENESS PROTEIN NFED"/>
    <property type="match status" value="1"/>
</dbReference>
<feature type="domain" description="NfeD1b N-terminal" evidence="8">
    <location>
        <begin position="31"/>
        <end position="191"/>
    </location>
</feature>
<keyword evidence="4 5" id="KW-0472">Membrane</keyword>
<keyword evidence="10" id="KW-1185">Reference proteome</keyword>
<protein>
    <submittedName>
        <fullName evidence="9">Uncharacterized protein</fullName>
    </submittedName>
</protein>
<comment type="caution">
    <text evidence="9">The sequence shown here is derived from an EMBL/GenBank/DDBJ whole genome shotgun (WGS) entry which is preliminary data.</text>
</comment>
<proteinExistence type="predicted"/>
<feature type="transmembrane region" description="Helical" evidence="5">
    <location>
        <begin position="261"/>
        <end position="279"/>
    </location>
</feature>
<evidence type="ECO:0000313" key="10">
    <source>
        <dbReference type="Proteomes" id="UP000187338"/>
    </source>
</evidence>
<dbReference type="InterPro" id="IPR002810">
    <property type="entry name" value="NfeD-like_C"/>
</dbReference>
<dbReference type="RefSeq" id="WP_166503973.1">
    <property type="nucleotide sequence ID" value="NZ_BDJL01000010.1"/>
</dbReference>
<evidence type="ECO:0000256" key="3">
    <source>
        <dbReference type="ARBA" id="ARBA00022989"/>
    </source>
</evidence>
<evidence type="ECO:0000256" key="5">
    <source>
        <dbReference type="SAM" id="Phobius"/>
    </source>
</evidence>
<evidence type="ECO:0000259" key="6">
    <source>
        <dbReference type="Pfam" id="PF01957"/>
    </source>
</evidence>
<dbReference type="InterPro" id="IPR029045">
    <property type="entry name" value="ClpP/crotonase-like_dom_sf"/>
</dbReference>
<dbReference type="Pfam" id="PF25145">
    <property type="entry name" value="NfeD1b_N"/>
    <property type="match status" value="1"/>
</dbReference>
<dbReference type="Gene3D" id="2.40.50.140">
    <property type="entry name" value="Nucleic acid-binding proteins"/>
    <property type="match status" value="1"/>
</dbReference>
<sequence>MVGKLKQKILFWLIVFLCLATPVYADVLTTRVEGVIDPVIAEHLKEIIRKAEREEASFVLIELNTPGGLDTSMREITAAIMASKVPVGVWVGPSGARAASAGTFILYSAQVAAMAPQTTIGSAHPVNLGGQPLDKDLRTKVENDAVSYITSLAKRNGRNPFWAEEAVRKSVSVDAEEAYKKGIINFIAKNPEEFLEKAHGLRVKVSGNELVLNLKGQRIRYLDLSLWEKFLHALANPELAYFLIMIGIYGLIYEFAHPGGMVGGITGVLALLLAFYSLSVLPTTLTGLLLLLFGLALIIAELYLPTFGALGVGGVISITLGSLFLFGTDLPGLTISWVNILPLVLLLAAGVYLLIKLAVRAQKSKSLTGMEGMIGLTGKVTADLQPEGFVMVRGEIWKAKAVAGKTIPQGTPVKVIGVSGLTLVVDGINES</sequence>
<feature type="transmembrane region" description="Helical" evidence="5">
    <location>
        <begin position="239"/>
        <end position="256"/>
    </location>
</feature>
<evidence type="ECO:0000259" key="8">
    <source>
        <dbReference type="Pfam" id="PF25145"/>
    </source>
</evidence>
<feature type="transmembrane region" description="Helical" evidence="5">
    <location>
        <begin position="334"/>
        <end position="355"/>
    </location>
</feature>
<dbReference type="Pfam" id="PF24961">
    <property type="entry name" value="NfeD_membrane"/>
    <property type="match status" value="1"/>
</dbReference>
<dbReference type="Gene3D" id="3.90.226.10">
    <property type="entry name" value="2-enoyl-CoA Hydratase, Chain A, domain 1"/>
    <property type="match status" value="1"/>
</dbReference>
<dbReference type="EMBL" id="BDJL01000010">
    <property type="protein sequence ID" value="GAV24590.1"/>
    <property type="molecule type" value="Genomic_DNA"/>
</dbReference>
<gene>
    <name evidence="9" type="ORF">ciss_05230</name>
</gene>
<dbReference type="Pfam" id="PF01957">
    <property type="entry name" value="NfeD"/>
    <property type="match status" value="1"/>
</dbReference>
<dbReference type="GO" id="GO:0016020">
    <property type="term" value="C:membrane"/>
    <property type="evidence" value="ECO:0007669"/>
    <property type="project" value="UniProtKB-SubCell"/>
</dbReference>
<comment type="subcellular location">
    <subcellularLocation>
        <location evidence="1">Membrane</location>
        <topology evidence="1">Multi-pass membrane protein</topology>
    </subcellularLocation>
</comment>
<dbReference type="InterPro" id="IPR012340">
    <property type="entry name" value="NA-bd_OB-fold"/>
</dbReference>
<dbReference type="Proteomes" id="UP000187338">
    <property type="component" value="Unassembled WGS sequence"/>
</dbReference>
<dbReference type="InterPro" id="IPR056739">
    <property type="entry name" value="NfeD_membrane"/>
</dbReference>
<evidence type="ECO:0000256" key="2">
    <source>
        <dbReference type="ARBA" id="ARBA00022692"/>
    </source>
</evidence>
<organism evidence="9 10">
    <name type="scientific">Carboxydothermus islandicus</name>
    <dbReference type="NCBI Taxonomy" id="661089"/>
    <lineage>
        <taxon>Bacteria</taxon>
        <taxon>Bacillati</taxon>
        <taxon>Bacillota</taxon>
        <taxon>Clostridia</taxon>
        <taxon>Thermoanaerobacterales</taxon>
        <taxon>Thermoanaerobacteraceae</taxon>
        <taxon>Carboxydothermus</taxon>
    </lineage>
</organism>
<evidence type="ECO:0000256" key="4">
    <source>
        <dbReference type="ARBA" id="ARBA00023136"/>
    </source>
</evidence>